<keyword evidence="2" id="KW-0808">Transferase</keyword>
<dbReference type="Gene3D" id="1.10.510.10">
    <property type="entry name" value="Transferase(Phosphotransferase) domain 1"/>
    <property type="match status" value="1"/>
</dbReference>
<evidence type="ECO:0000256" key="1">
    <source>
        <dbReference type="ARBA" id="ARBA00022527"/>
    </source>
</evidence>
<evidence type="ECO:0000256" key="9">
    <source>
        <dbReference type="ARBA" id="ARBA00049014"/>
    </source>
</evidence>
<dbReference type="PANTHER" id="PTHR47448">
    <property type="entry name" value="DUAL SPECIFICITY MITOGEN-ACTIVATED PROTEIN KINASE KINASE DSOR1-LIKE PROTEIN"/>
    <property type="match status" value="1"/>
</dbReference>
<dbReference type="EMBL" id="CAXLJL010000211">
    <property type="protein sequence ID" value="CAL5134536.1"/>
    <property type="molecule type" value="Genomic_DNA"/>
</dbReference>
<dbReference type="EC" id="2.7.12.2" evidence="8"/>
<feature type="compositionally biased region" description="Polar residues" evidence="13">
    <location>
        <begin position="484"/>
        <end position="493"/>
    </location>
</feature>
<evidence type="ECO:0000256" key="8">
    <source>
        <dbReference type="ARBA" id="ARBA00038999"/>
    </source>
</evidence>
<keyword evidence="5 12" id="KW-0067">ATP-binding</keyword>
<dbReference type="PROSITE" id="PS50011">
    <property type="entry name" value="PROTEIN_KINASE_DOM"/>
    <property type="match status" value="1"/>
</dbReference>
<feature type="region of interest" description="Disordered" evidence="13">
    <location>
        <begin position="50"/>
        <end position="74"/>
    </location>
</feature>
<evidence type="ECO:0000256" key="7">
    <source>
        <dbReference type="ARBA" id="ARBA00038035"/>
    </source>
</evidence>
<keyword evidence="3 12" id="KW-0547">Nucleotide-binding</keyword>
<dbReference type="Pfam" id="PF00069">
    <property type="entry name" value="Pkinase"/>
    <property type="match status" value="1"/>
</dbReference>
<gene>
    <name evidence="15" type="ORF">CDAUBV1_LOCUS8015</name>
</gene>
<protein>
    <recommendedName>
        <fullName evidence="8">mitogen-activated protein kinase kinase</fullName>
        <ecNumber evidence="8">2.7.12.2</ecNumber>
    </recommendedName>
</protein>
<dbReference type="SUPFAM" id="SSF56112">
    <property type="entry name" value="Protein kinase-like (PK-like)"/>
    <property type="match status" value="1"/>
</dbReference>
<comment type="catalytic activity">
    <reaction evidence="11">
        <text>L-tyrosyl-[protein] + ATP = O-phospho-L-tyrosyl-[protein] + ADP + H(+)</text>
        <dbReference type="Rhea" id="RHEA:10596"/>
        <dbReference type="Rhea" id="RHEA-COMP:10136"/>
        <dbReference type="Rhea" id="RHEA-COMP:20101"/>
        <dbReference type="ChEBI" id="CHEBI:15378"/>
        <dbReference type="ChEBI" id="CHEBI:30616"/>
        <dbReference type="ChEBI" id="CHEBI:46858"/>
        <dbReference type="ChEBI" id="CHEBI:61978"/>
        <dbReference type="ChEBI" id="CHEBI:456216"/>
        <dbReference type="EC" id="2.7.12.2"/>
    </reaction>
</comment>
<feature type="binding site" evidence="12">
    <location>
        <position position="135"/>
    </location>
    <ligand>
        <name>ATP</name>
        <dbReference type="ChEBI" id="CHEBI:30616"/>
    </ligand>
</feature>
<dbReference type="InterPro" id="IPR017441">
    <property type="entry name" value="Protein_kinase_ATP_BS"/>
</dbReference>
<sequence length="493" mass="53400">MPTALTPTTEQQSDGATEGALLSAAVESTTTSENVTGSAERYSLIRNSCTTEDGESDGHSNCMNSSMSSSDTSSAKASIRKSLEGLHIGGDCVRRRFVADLNPDDIICLSELGRGNGGIVSKAQHKPTGLLMAKKTFDLDIKTSVRAQILRDLQILCECSSPLIVEYYAAFHQDATISMCMEYMDAGGLDTLLPMVGRFPEPIIIQIADAVIKGLIYLWQELHTSHRNLKPSNVLVNRAGVVKLSDFVVSPQLVEAFANGFVGLRTYMAPERTVGEQPGRSSDIWSLGLVLMELAIGHYPIPAIDPVDFVRAFAPDRESNMVEHWRAARTGEHLTALEGDTSGPNSLFELLVCVVEHPAPRLPAYCFSADFIHMIHSCLQKEPHDRLSIELLHSRIIPDLLKSTEEPVDNCVQPKCLDVPSSCPDSISVSPSPVTIVDYLNGVFARQQAEAIDAVALVVGDDMDAVDESMTSSGVGKNWDPLSATVTRPSDSD</sequence>
<evidence type="ECO:0000256" key="12">
    <source>
        <dbReference type="PROSITE-ProRule" id="PRU10141"/>
    </source>
</evidence>
<dbReference type="GO" id="GO:0005524">
    <property type="term" value="F:ATP binding"/>
    <property type="evidence" value="ECO:0007669"/>
    <property type="project" value="UniProtKB-UniRule"/>
</dbReference>
<name>A0AAV2TE30_CALDB</name>
<evidence type="ECO:0000256" key="10">
    <source>
        <dbReference type="ARBA" id="ARBA00049299"/>
    </source>
</evidence>
<evidence type="ECO:0000313" key="16">
    <source>
        <dbReference type="Proteomes" id="UP001497525"/>
    </source>
</evidence>
<dbReference type="InterPro" id="IPR011009">
    <property type="entry name" value="Kinase-like_dom_sf"/>
</dbReference>
<dbReference type="AlphaFoldDB" id="A0AAV2TE30"/>
<feature type="domain" description="Protein kinase" evidence="14">
    <location>
        <begin position="106"/>
        <end position="396"/>
    </location>
</feature>
<keyword evidence="4" id="KW-0418">Kinase</keyword>
<evidence type="ECO:0000256" key="5">
    <source>
        <dbReference type="ARBA" id="ARBA00022840"/>
    </source>
</evidence>
<dbReference type="GO" id="GO:0004713">
    <property type="term" value="F:protein tyrosine kinase activity"/>
    <property type="evidence" value="ECO:0007669"/>
    <property type="project" value="UniProtKB-KW"/>
</dbReference>
<accession>A0AAV2TE30</accession>
<evidence type="ECO:0000256" key="3">
    <source>
        <dbReference type="ARBA" id="ARBA00022741"/>
    </source>
</evidence>
<comment type="caution">
    <text evidence="15">The sequence shown here is derived from an EMBL/GenBank/DDBJ whole genome shotgun (WGS) entry which is preliminary data.</text>
</comment>
<dbReference type="Gene3D" id="3.30.200.20">
    <property type="entry name" value="Phosphorylase Kinase, domain 1"/>
    <property type="match status" value="1"/>
</dbReference>
<keyword evidence="1" id="KW-0723">Serine/threonine-protein kinase</keyword>
<evidence type="ECO:0000256" key="4">
    <source>
        <dbReference type="ARBA" id="ARBA00022777"/>
    </source>
</evidence>
<comment type="catalytic activity">
    <reaction evidence="10">
        <text>L-threonyl-[protein] + ATP = O-phospho-L-threonyl-[protein] + ADP + H(+)</text>
        <dbReference type="Rhea" id="RHEA:46608"/>
        <dbReference type="Rhea" id="RHEA-COMP:11060"/>
        <dbReference type="Rhea" id="RHEA-COMP:11605"/>
        <dbReference type="ChEBI" id="CHEBI:15378"/>
        <dbReference type="ChEBI" id="CHEBI:30013"/>
        <dbReference type="ChEBI" id="CHEBI:30616"/>
        <dbReference type="ChEBI" id="CHEBI:61977"/>
        <dbReference type="ChEBI" id="CHEBI:456216"/>
        <dbReference type="EC" id="2.7.12.2"/>
    </reaction>
</comment>
<evidence type="ECO:0000256" key="13">
    <source>
        <dbReference type="SAM" id="MobiDB-lite"/>
    </source>
</evidence>
<proteinExistence type="inferred from homology"/>
<dbReference type="InterPro" id="IPR050915">
    <property type="entry name" value="MAP_kinase_kinase"/>
</dbReference>
<organism evidence="15 16">
    <name type="scientific">Calicophoron daubneyi</name>
    <name type="common">Rumen fluke</name>
    <name type="synonym">Paramphistomum daubneyi</name>
    <dbReference type="NCBI Taxonomy" id="300641"/>
    <lineage>
        <taxon>Eukaryota</taxon>
        <taxon>Metazoa</taxon>
        <taxon>Spiralia</taxon>
        <taxon>Lophotrochozoa</taxon>
        <taxon>Platyhelminthes</taxon>
        <taxon>Trematoda</taxon>
        <taxon>Digenea</taxon>
        <taxon>Plagiorchiida</taxon>
        <taxon>Pronocephalata</taxon>
        <taxon>Paramphistomoidea</taxon>
        <taxon>Paramphistomidae</taxon>
        <taxon>Calicophoron</taxon>
    </lineage>
</organism>
<feature type="region of interest" description="Disordered" evidence="13">
    <location>
        <begin position="469"/>
        <end position="493"/>
    </location>
</feature>
<evidence type="ECO:0000256" key="6">
    <source>
        <dbReference type="ARBA" id="ARBA00023137"/>
    </source>
</evidence>
<dbReference type="GO" id="GO:0004674">
    <property type="term" value="F:protein serine/threonine kinase activity"/>
    <property type="evidence" value="ECO:0007669"/>
    <property type="project" value="UniProtKB-KW"/>
</dbReference>
<dbReference type="InterPro" id="IPR000719">
    <property type="entry name" value="Prot_kinase_dom"/>
</dbReference>
<comment type="catalytic activity">
    <reaction evidence="9">
        <text>L-seryl-[protein] + ATP = O-phospho-L-seryl-[protein] + ADP + H(+)</text>
        <dbReference type="Rhea" id="RHEA:17989"/>
        <dbReference type="Rhea" id="RHEA-COMP:9863"/>
        <dbReference type="Rhea" id="RHEA-COMP:11604"/>
        <dbReference type="ChEBI" id="CHEBI:15378"/>
        <dbReference type="ChEBI" id="CHEBI:29999"/>
        <dbReference type="ChEBI" id="CHEBI:30616"/>
        <dbReference type="ChEBI" id="CHEBI:83421"/>
        <dbReference type="ChEBI" id="CHEBI:456216"/>
        <dbReference type="EC" id="2.7.12.2"/>
    </reaction>
</comment>
<evidence type="ECO:0000256" key="2">
    <source>
        <dbReference type="ARBA" id="ARBA00022679"/>
    </source>
</evidence>
<comment type="similarity">
    <text evidence="7">Belongs to the protein kinase superfamily. STE Ser/Thr protein kinase family. MAP kinase kinase subfamily.</text>
</comment>
<dbReference type="PANTHER" id="PTHR47448:SF1">
    <property type="entry name" value="SERINE_THREONINE-PROTEIN KINASE STE7 HOMOLOG"/>
    <property type="match status" value="1"/>
</dbReference>
<reference evidence="15" key="1">
    <citation type="submission" date="2024-06" db="EMBL/GenBank/DDBJ databases">
        <authorList>
            <person name="Liu X."/>
            <person name="Lenzi L."/>
            <person name="Haldenby T S."/>
            <person name="Uol C."/>
        </authorList>
    </citation>
    <scope>NUCLEOTIDE SEQUENCE</scope>
</reference>
<dbReference type="PROSITE" id="PS00107">
    <property type="entry name" value="PROTEIN_KINASE_ATP"/>
    <property type="match status" value="1"/>
</dbReference>
<evidence type="ECO:0000256" key="11">
    <source>
        <dbReference type="ARBA" id="ARBA00051693"/>
    </source>
</evidence>
<evidence type="ECO:0000259" key="14">
    <source>
        <dbReference type="PROSITE" id="PS50011"/>
    </source>
</evidence>
<dbReference type="Proteomes" id="UP001497525">
    <property type="component" value="Unassembled WGS sequence"/>
</dbReference>
<keyword evidence="6" id="KW-0829">Tyrosine-protein kinase</keyword>
<feature type="compositionally biased region" description="Low complexity" evidence="13">
    <location>
        <begin position="60"/>
        <end position="74"/>
    </location>
</feature>
<evidence type="ECO:0000313" key="15">
    <source>
        <dbReference type="EMBL" id="CAL5134536.1"/>
    </source>
</evidence>
<dbReference type="GO" id="GO:0004708">
    <property type="term" value="F:MAP kinase kinase activity"/>
    <property type="evidence" value="ECO:0007669"/>
    <property type="project" value="UniProtKB-EC"/>
</dbReference>